<dbReference type="Proteomes" id="UP000237640">
    <property type="component" value="Unassembled WGS sequence"/>
</dbReference>
<dbReference type="AlphaFoldDB" id="A0A2T0MK06"/>
<accession>A0A2T0MK06</accession>
<protein>
    <submittedName>
        <fullName evidence="1">Uncharacterized protein</fullName>
    </submittedName>
</protein>
<dbReference type="RefSeq" id="WP_106144787.1">
    <property type="nucleotide sequence ID" value="NZ_PVYX01000001.1"/>
</dbReference>
<dbReference type="OrthoDB" id="1158385at2"/>
<sequence>MDMPMQLHLAAQYLATTAISFLEKKEDDSHTNLAFSNTEKGLETWPLDQKRTKLCLDYPSFSLKWVSGEPKTFALHGKSHEEVVNWLKEVSAHLNSSKTYEYKLHYDLPYQMGTDETFQHNNPEKVEELVQLRIMGNTVLSEVLKENHLSSDIRIWPHHFDTGAFSPLDEDLETAVGMGLTIPDSLMDDYYFYISGYHGHTGLDTSNFKPLSKGHWVDDGFKGAVLPAFRTNKKEAITFFNEAIQAYRS</sequence>
<organism evidence="1 2">
    <name type="scientific">Flagellimonas meridianipacifica</name>
    <dbReference type="NCBI Taxonomy" id="1080225"/>
    <lineage>
        <taxon>Bacteria</taxon>
        <taxon>Pseudomonadati</taxon>
        <taxon>Bacteroidota</taxon>
        <taxon>Flavobacteriia</taxon>
        <taxon>Flavobacteriales</taxon>
        <taxon>Flavobacteriaceae</taxon>
        <taxon>Flagellimonas</taxon>
    </lineage>
</organism>
<gene>
    <name evidence="1" type="ORF">CLV81_1944</name>
</gene>
<reference evidence="1 2" key="1">
    <citation type="submission" date="2018-03" db="EMBL/GenBank/DDBJ databases">
        <title>Genomic Encyclopedia of Archaeal and Bacterial Type Strains, Phase II (KMG-II): from individual species to whole genera.</title>
        <authorList>
            <person name="Goeker M."/>
        </authorList>
    </citation>
    <scope>NUCLEOTIDE SEQUENCE [LARGE SCALE GENOMIC DNA]</scope>
    <source>
        <strain evidence="1 2">DSM 25027</strain>
    </source>
</reference>
<keyword evidence="2" id="KW-1185">Reference proteome</keyword>
<comment type="caution">
    <text evidence="1">The sequence shown here is derived from an EMBL/GenBank/DDBJ whole genome shotgun (WGS) entry which is preliminary data.</text>
</comment>
<evidence type="ECO:0000313" key="2">
    <source>
        <dbReference type="Proteomes" id="UP000237640"/>
    </source>
</evidence>
<name>A0A2T0MK06_9FLAO</name>
<proteinExistence type="predicted"/>
<evidence type="ECO:0000313" key="1">
    <source>
        <dbReference type="EMBL" id="PRX57930.1"/>
    </source>
</evidence>
<dbReference type="EMBL" id="PVYX01000001">
    <property type="protein sequence ID" value="PRX57930.1"/>
    <property type="molecule type" value="Genomic_DNA"/>
</dbReference>